<keyword evidence="4" id="KW-0571">Peptide transport</keyword>
<evidence type="ECO:0000256" key="5">
    <source>
        <dbReference type="ARBA" id="ARBA00022989"/>
    </source>
</evidence>
<dbReference type="PROSITE" id="PS01023">
    <property type="entry name" value="PTR2_2"/>
    <property type="match status" value="1"/>
</dbReference>
<dbReference type="GO" id="GO:0022857">
    <property type="term" value="F:transmembrane transporter activity"/>
    <property type="evidence" value="ECO:0007669"/>
    <property type="project" value="InterPro"/>
</dbReference>
<dbReference type="Pfam" id="PF00854">
    <property type="entry name" value="PTR2"/>
    <property type="match status" value="2"/>
</dbReference>
<feature type="transmembrane region" description="Helical" evidence="9">
    <location>
        <begin position="24"/>
        <end position="48"/>
    </location>
</feature>
<proteinExistence type="inferred from homology"/>
<feature type="transmembrane region" description="Helical" evidence="9">
    <location>
        <begin position="355"/>
        <end position="373"/>
    </location>
</feature>
<keyword evidence="3 7" id="KW-0812">Transmembrane</keyword>
<evidence type="ECO:0000256" key="8">
    <source>
        <dbReference type="SAM" id="MobiDB-lite"/>
    </source>
</evidence>
<dbReference type="InterPro" id="IPR000109">
    <property type="entry name" value="POT_fam"/>
</dbReference>
<feature type="transmembrane region" description="Helical" evidence="9">
    <location>
        <begin position="604"/>
        <end position="626"/>
    </location>
</feature>
<keyword evidence="11" id="KW-1185">Reference proteome</keyword>
<feature type="transmembrane region" description="Helical" evidence="9">
    <location>
        <begin position="323"/>
        <end position="343"/>
    </location>
</feature>
<dbReference type="GO" id="GO:0006857">
    <property type="term" value="P:oligopeptide transport"/>
    <property type="evidence" value="ECO:0007669"/>
    <property type="project" value="InterPro"/>
</dbReference>
<accession>A0AAN9A8R0</accession>
<feature type="transmembrane region" description="Helical" evidence="9">
    <location>
        <begin position="638"/>
        <end position="660"/>
    </location>
</feature>
<feature type="transmembrane region" description="Helical" evidence="9">
    <location>
        <begin position="162"/>
        <end position="184"/>
    </location>
</feature>
<feature type="transmembrane region" description="Helical" evidence="9">
    <location>
        <begin position="68"/>
        <end position="85"/>
    </location>
</feature>
<reference evidence="10 11" key="1">
    <citation type="submission" date="2023-11" db="EMBL/GenBank/DDBJ databases">
        <title>Halocaridina rubra genome assembly.</title>
        <authorList>
            <person name="Smith C."/>
        </authorList>
    </citation>
    <scope>NUCLEOTIDE SEQUENCE [LARGE SCALE GENOMIC DNA]</scope>
    <source>
        <strain evidence="10">EP-1</strain>
        <tissue evidence="10">Whole</tissue>
    </source>
</reference>
<name>A0AAN9A8R0_HALRR</name>
<comment type="subcellular location">
    <subcellularLocation>
        <location evidence="1 7">Membrane</location>
        <topology evidence="1 7">Multi-pass membrane protein</topology>
    </subcellularLocation>
</comment>
<feature type="transmembrane region" description="Helical" evidence="9">
    <location>
        <begin position="120"/>
        <end position="142"/>
    </location>
</feature>
<dbReference type="GO" id="GO:0016020">
    <property type="term" value="C:membrane"/>
    <property type="evidence" value="ECO:0007669"/>
    <property type="project" value="UniProtKB-SubCell"/>
</dbReference>
<evidence type="ECO:0000313" key="11">
    <source>
        <dbReference type="Proteomes" id="UP001381693"/>
    </source>
</evidence>
<feature type="region of interest" description="Disordered" evidence="8">
    <location>
        <begin position="664"/>
        <end position="697"/>
    </location>
</feature>
<feature type="transmembrane region" description="Helical" evidence="9">
    <location>
        <begin position="196"/>
        <end position="216"/>
    </location>
</feature>
<dbReference type="EMBL" id="JAXCGZ010009758">
    <property type="protein sequence ID" value="KAK7076255.1"/>
    <property type="molecule type" value="Genomic_DNA"/>
</dbReference>
<evidence type="ECO:0000256" key="4">
    <source>
        <dbReference type="ARBA" id="ARBA00022856"/>
    </source>
</evidence>
<gene>
    <name evidence="10" type="ORF">SK128_027938</name>
</gene>
<evidence type="ECO:0000256" key="2">
    <source>
        <dbReference type="ARBA" id="ARBA00005982"/>
    </source>
</evidence>
<dbReference type="Gene3D" id="1.20.1250.20">
    <property type="entry name" value="MFS general substrate transporter like domains"/>
    <property type="match status" value="2"/>
</dbReference>
<evidence type="ECO:0000256" key="3">
    <source>
        <dbReference type="ARBA" id="ARBA00022692"/>
    </source>
</evidence>
<evidence type="ECO:0000256" key="6">
    <source>
        <dbReference type="ARBA" id="ARBA00023136"/>
    </source>
</evidence>
<dbReference type="AlphaFoldDB" id="A0AAN9A8R0"/>
<dbReference type="Proteomes" id="UP001381693">
    <property type="component" value="Unassembled WGS sequence"/>
</dbReference>
<feature type="compositionally biased region" description="Polar residues" evidence="8">
    <location>
        <begin position="670"/>
        <end position="681"/>
    </location>
</feature>
<keyword evidence="6 9" id="KW-0472">Membrane</keyword>
<feature type="transmembrane region" description="Helical" evidence="9">
    <location>
        <begin position="278"/>
        <end position="303"/>
    </location>
</feature>
<keyword evidence="7" id="KW-0813">Transport</keyword>
<organism evidence="10 11">
    <name type="scientific">Halocaridina rubra</name>
    <name type="common">Hawaiian red shrimp</name>
    <dbReference type="NCBI Taxonomy" id="373956"/>
    <lineage>
        <taxon>Eukaryota</taxon>
        <taxon>Metazoa</taxon>
        <taxon>Ecdysozoa</taxon>
        <taxon>Arthropoda</taxon>
        <taxon>Crustacea</taxon>
        <taxon>Multicrustacea</taxon>
        <taxon>Malacostraca</taxon>
        <taxon>Eumalacostraca</taxon>
        <taxon>Eucarida</taxon>
        <taxon>Decapoda</taxon>
        <taxon>Pleocyemata</taxon>
        <taxon>Caridea</taxon>
        <taxon>Atyoidea</taxon>
        <taxon>Atyidae</taxon>
        <taxon>Halocaridina</taxon>
    </lineage>
</organism>
<comment type="similarity">
    <text evidence="2 7">Belongs to the major facilitator superfamily. Proton-dependent oligopeptide transporter (POT/PTR) (TC 2.A.17) family.</text>
</comment>
<dbReference type="SUPFAM" id="SSF103473">
    <property type="entry name" value="MFS general substrate transporter"/>
    <property type="match status" value="1"/>
</dbReference>
<dbReference type="PANTHER" id="PTHR11654">
    <property type="entry name" value="OLIGOPEPTIDE TRANSPORTER-RELATED"/>
    <property type="match status" value="1"/>
</dbReference>
<sequence>MTATGSGRGSSQNGGGLPYPRSSFFILAGYLLERFVYYGLFGAAVFYMQRMLGFTSSSASMVKAVMEGLIYLAPIAGAVLADTYLGKARTVFLMCCGYTVGAAIYSLSSITPIMSSVGAAQFTGIIGLLVLGLCAGLMKAVYSSLGADQFKVPEQREEQKRFFYAFYWMINAGAFAGQFMTSQLRDTVQCFGDDCYFLPYAILVVLMVVSTAIFAAGRSRYIESPPDTMLIGAIKCTYYAIKKSWDKDNRKPVEHWIDRSQDKYDAQLIKDVKLTLRVLLLFCCFPLFWALFFQTSTGMIFQAKRLDGFIGSYRVPPEMTSSVNALLILTLIPLFDQLLYPILDRIGVMTTNTSRMIVGMCFAVSSFIVYAIVNIQVEQTLILHDHARIHVYNALPCQVNVQIQDFSTMLETGDQAAIPDFMINSAQEVSAHIEPSCPAPDMSQVPVVILGGHETALLLTRKGARALPPSLEYIKSEDAEAKVRVLVTTPEISNVTLQYEALRQEFHVQNGTSLFIPVSPQGYQVMVKNTSVGDAPVHQDGVYDVVITDTSLFIFSVTKPSSVHITWLLPQYLLLTIGEVLFSVSALDFAYSEAPVAMKSILQAANLFTITVGLWLFAGLTSISAATGAFQHRASHEALFYAGLMTANTIIFVILLRWYYKDPKDDGSEPTVSDTTTNEQPRSLAMDNKAFVEDDAV</sequence>
<dbReference type="InterPro" id="IPR018456">
    <property type="entry name" value="PTR2_symporter_CS"/>
</dbReference>
<keyword evidence="5 9" id="KW-1133">Transmembrane helix</keyword>
<comment type="caution">
    <text evidence="10">The sequence shown here is derived from an EMBL/GenBank/DDBJ whole genome shotgun (WGS) entry which is preliminary data.</text>
</comment>
<protein>
    <submittedName>
        <fullName evidence="10">Uncharacterized protein</fullName>
    </submittedName>
</protein>
<feature type="transmembrane region" description="Helical" evidence="9">
    <location>
        <begin position="92"/>
        <end position="114"/>
    </location>
</feature>
<evidence type="ECO:0000256" key="9">
    <source>
        <dbReference type="SAM" id="Phobius"/>
    </source>
</evidence>
<evidence type="ECO:0000313" key="10">
    <source>
        <dbReference type="EMBL" id="KAK7076255.1"/>
    </source>
</evidence>
<keyword evidence="4" id="KW-0653">Protein transport</keyword>
<dbReference type="InterPro" id="IPR036259">
    <property type="entry name" value="MFS_trans_sf"/>
</dbReference>
<evidence type="ECO:0000256" key="7">
    <source>
        <dbReference type="RuleBase" id="RU003755"/>
    </source>
</evidence>
<evidence type="ECO:0000256" key="1">
    <source>
        <dbReference type="ARBA" id="ARBA00004141"/>
    </source>
</evidence>